<dbReference type="PANTHER" id="PTHR11709:SF518">
    <property type="entry name" value="MULTICOPPER OXIDASE"/>
    <property type="match status" value="1"/>
</dbReference>
<accession>A0AAW1QIG9</accession>
<evidence type="ECO:0000313" key="4">
    <source>
        <dbReference type="Proteomes" id="UP001445335"/>
    </source>
</evidence>
<protein>
    <recommendedName>
        <fullName evidence="2">Plastocyanin-like domain-containing protein</fullName>
    </recommendedName>
</protein>
<dbReference type="AlphaFoldDB" id="A0AAW1QIG9"/>
<dbReference type="Gene3D" id="2.60.40.420">
    <property type="entry name" value="Cupredoxins - blue copper proteins"/>
    <property type="match status" value="3"/>
</dbReference>
<dbReference type="Proteomes" id="UP001445335">
    <property type="component" value="Unassembled WGS sequence"/>
</dbReference>
<proteinExistence type="inferred from homology"/>
<dbReference type="GO" id="GO:0005507">
    <property type="term" value="F:copper ion binding"/>
    <property type="evidence" value="ECO:0007669"/>
    <property type="project" value="InterPro"/>
</dbReference>
<dbReference type="InterPro" id="IPR008972">
    <property type="entry name" value="Cupredoxin"/>
</dbReference>
<evidence type="ECO:0000313" key="3">
    <source>
        <dbReference type="EMBL" id="KAK9821117.1"/>
    </source>
</evidence>
<evidence type="ECO:0000259" key="2">
    <source>
        <dbReference type="Pfam" id="PF07731"/>
    </source>
</evidence>
<dbReference type="InterPro" id="IPR045087">
    <property type="entry name" value="Cu-oxidase_fam"/>
</dbReference>
<evidence type="ECO:0000256" key="1">
    <source>
        <dbReference type="ARBA" id="ARBA00010609"/>
    </source>
</evidence>
<dbReference type="GO" id="GO:0016491">
    <property type="term" value="F:oxidoreductase activity"/>
    <property type="evidence" value="ECO:0007669"/>
    <property type="project" value="InterPro"/>
</dbReference>
<gene>
    <name evidence="3" type="ORF">WJX81_008681</name>
</gene>
<organism evidence="3 4">
    <name type="scientific">Elliptochloris bilobata</name>
    <dbReference type="NCBI Taxonomy" id="381761"/>
    <lineage>
        <taxon>Eukaryota</taxon>
        <taxon>Viridiplantae</taxon>
        <taxon>Chlorophyta</taxon>
        <taxon>core chlorophytes</taxon>
        <taxon>Trebouxiophyceae</taxon>
        <taxon>Trebouxiophyceae incertae sedis</taxon>
        <taxon>Elliptochloris clade</taxon>
        <taxon>Elliptochloris</taxon>
    </lineage>
</organism>
<sequence>MSAWRSPLFSEASGRTGRTGHYPAKACYLEDHPGYSAMMGTSGLRAVNLTFQPVQFEGPANRNWTLAQFTTRMWGDDNATGGAVWPFAPTLRVKRGEVLRIGLRNNLIRAPGEAAQTGLLMGSVYKMQDFIALHSHGLHAATGIPQQPANATAPLPYLGEDNVFYMLPPRDNTSYQGAFNEYYYDLPINHLPGIHWFHPHLKGSSTLQQTSASGVIIVADDPIWLSPAGCEPLQRLLQSPALVERILHFEGFYFNNKTLDLSEVNPNGFQDDSYPSVAWKSSVRDGLCCNSTRTNQPFQAMGLDFVLINGILQPTIRAEAGVWQRWRLVNAAPSRFLDLTITMIGDDAPTGCQIALLAKDGVFLLDMPRMVGHAMLAGASRAEFLLRCPAVLPNGTAVANGTRYVLKSGRGPIQASPDCTTATCRPVLQDMAVLELTTASPDLEGHQRDAGFELPEGGCKPLRPAYAADLRTATLQASPRPHDHEALGKFPDRAPIVLPMGTIQEWNVTNIMLHSLHLHVNPFQVVDLVGGVNLTNYWMPGDYHDVLLLPASTGRAMVRFQPGAYAGYSLVHCHIVQHADQGCAKVVRYSCPGPAGLASPAPEPNICTNFTWPVHGTLYDATGTADAI</sequence>
<comment type="caution">
    <text evidence="3">The sequence shown here is derived from an EMBL/GenBank/DDBJ whole genome shotgun (WGS) entry which is preliminary data.</text>
</comment>
<feature type="domain" description="Plastocyanin-like" evidence="2">
    <location>
        <begin position="486"/>
        <end position="588"/>
    </location>
</feature>
<dbReference type="EMBL" id="JALJOU010000108">
    <property type="protein sequence ID" value="KAK9821117.1"/>
    <property type="molecule type" value="Genomic_DNA"/>
</dbReference>
<dbReference type="InterPro" id="IPR011706">
    <property type="entry name" value="Cu-oxidase_C"/>
</dbReference>
<dbReference type="Pfam" id="PF07731">
    <property type="entry name" value="Cu-oxidase_2"/>
    <property type="match status" value="1"/>
</dbReference>
<comment type="similarity">
    <text evidence="1">Belongs to the multicopper oxidase family.</text>
</comment>
<dbReference type="SUPFAM" id="SSF49503">
    <property type="entry name" value="Cupredoxins"/>
    <property type="match status" value="3"/>
</dbReference>
<name>A0AAW1QIG9_9CHLO</name>
<dbReference type="PANTHER" id="PTHR11709">
    <property type="entry name" value="MULTI-COPPER OXIDASE"/>
    <property type="match status" value="1"/>
</dbReference>
<keyword evidence="4" id="KW-1185">Reference proteome</keyword>
<reference evidence="3 4" key="1">
    <citation type="journal article" date="2024" name="Nat. Commun.">
        <title>Phylogenomics reveals the evolutionary origins of lichenization in chlorophyte algae.</title>
        <authorList>
            <person name="Puginier C."/>
            <person name="Libourel C."/>
            <person name="Otte J."/>
            <person name="Skaloud P."/>
            <person name="Haon M."/>
            <person name="Grisel S."/>
            <person name="Petersen M."/>
            <person name="Berrin J.G."/>
            <person name="Delaux P.M."/>
            <person name="Dal Grande F."/>
            <person name="Keller J."/>
        </authorList>
    </citation>
    <scope>NUCLEOTIDE SEQUENCE [LARGE SCALE GENOMIC DNA]</scope>
    <source>
        <strain evidence="3 4">SAG 245.80</strain>
    </source>
</reference>